<proteinExistence type="predicted"/>
<organism evidence="3 4">
    <name type="scientific">Trichosporon asahii var. asahii (strain ATCC 90039 / CBS 2479 / JCM 2466 / KCTC 7840 / NBRC 103889/ NCYC 2677 / UAMH 7654)</name>
    <name type="common">Yeast</name>
    <dbReference type="NCBI Taxonomy" id="1186058"/>
    <lineage>
        <taxon>Eukaryota</taxon>
        <taxon>Fungi</taxon>
        <taxon>Dikarya</taxon>
        <taxon>Basidiomycota</taxon>
        <taxon>Agaricomycotina</taxon>
        <taxon>Tremellomycetes</taxon>
        <taxon>Trichosporonales</taxon>
        <taxon>Trichosporonaceae</taxon>
        <taxon>Trichosporon</taxon>
    </lineage>
</organism>
<name>J4U555_TRIAS</name>
<protein>
    <recommendedName>
        <fullName evidence="2">C2 domain-containing protein</fullName>
    </recommendedName>
</protein>
<dbReference type="GeneID" id="25990131"/>
<dbReference type="KEGG" id="tasa:A1Q1_06619"/>
<dbReference type="HOGENOM" id="CLU_987610_0_0_1"/>
<dbReference type="Gene3D" id="2.60.40.150">
    <property type="entry name" value="C2 domain"/>
    <property type="match status" value="1"/>
</dbReference>
<dbReference type="SMART" id="SM00239">
    <property type="entry name" value="C2"/>
    <property type="match status" value="1"/>
</dbReference>
<dbReference type="GO" id="GO:0010628">
    <property type="term" value="P:positive regulation of gene expression"/>
    <property type="evidence" value="ECO:0007669"/>
    <property type="project" value="TreeGrafter"/>
</dbReference>
<sequence length="282" mass="31082">MAIETSPPLYTVKIVFHRAYSLPIADLPSRSSDPFISAEIRPAPPTSQEAEEDSSFSLSKLSLSSSPRRKSFTPDLAPPSSSPRRASFGRELAPPSAPSPRRASFTRDFLRTTSAESDGVEGMTEGDPPLRFRTCTVQRSLNPEWESEWIVAGVPSNALIEARVYDEDSWKEKDDLLGTAFIPLILNDHSSSEWMSYKLSKSGADPVALGIKAVVGAFDREARQGASLAVSVRVLGRTKRNIGRMYTINSHWWIHYSPLVGSITNTKTPGQLGDASEREHYE</sequence>
<dbReference type="VEuPathDB" id="FungiDB:A1Q1_06619"/>
<dbReference type="OrthoDB" id="73919at2759"/>
<dbReference type="EMBL" id="ALBS01000340">
    <property type="protein sequence ID" value="EJT45035.1"/>
    <property type="molecule type" value="Genomic_DNA"/>
</dbReference>
<dbReference type="PROSITE" id="PS50004">
    <property type="entry name" value="C2"/>
    <property type="match status" value="1"/>
</dbReference>
<dbReference type="AlphaFoldDB" id="J4U555"/>
<dbReference type="SUPFAM" id="SSF49562">
    <property type="entry name" value="C2 domain (Calcium/lipid-binding domain, CaLB)"/>
    <property type="match status" value="1"/>
</dbReference>
<feature type="compositionally biased region" description="Low complexity" evidence="1">
    <location>
        <begin position="55"/>
        <end position="66"/>
    </location>
</feature>
<evidence type="ECO:0000313" key="4">
    <source>
        <dbReference type="Proteomes" id="UP000002748"/>
    </source>
</evidence>
<reference evidence="3 4" key="1">
    <citation type="journal article" date="2012" name="Eukaryot. Cell">
        <title>Draft genome sequence of CBS 2479, the standard type strain of Trichosporon asahii.</title>
        <authorList>
            <person name="Yang R.Y."/>
            <person name="Li H.T."/>
            <person name="Zhu H."/>
            <person name="Zhou G.P."/>
            <person name="Wang M."/>
            <person name="Wang L."/>
        </authorList>
    </citation>
    <scope>NUCLEOTIDE SEQUENCE [LARGE SCALE GENOMIC DNA]</scope>
    <source>
        <strain evidence="4">ATCC 90039 / CBS 2479 / JCM 2466 / KCTC 7840 / NCYC 2677 / UAMH 7654</strain>
    </source>
</reference>
<gene>
    <name evidence="3" type="ORF">A1Q1_06619</name>
</gene>
<dbReference type="InterPro" id="IPR000008">
    <property type="entry name" value="C2_dom"/>
</dbReference>
<evidence type="ECO:0000256" key="1">
    <source>
        <dbReference type="SAM" id="MobiDB-lite"/>
    </source>
</evidence>
<dbReference type="PANTHER" id="PTHR47800:SF5">
    <property type="entry name" value="FER-1-LIKE PROTEIN 6"/>
    <property type="match status" value="1"/>
</dbReference>
<comment type="caution">
    <text evidence="3">The sequence shown here is derived from an EMBL/GenBank/DDBJ whole genome shotgun (WGS) entry which is preliminary data.</text>
</comment>
<evidence type="ECO:0000259" key="2">
    <source>
        <dbReference type="PROSITE" id="PS50004"/>
    </source>
</evidence>
<dbReference type="Proteomes" id="UP000002748">
    <property type="component" value="Unassembled WGS sequence"/>
</dbReference>
<accession>J4U555</accession>
<dbReference type="Pfam" id="PF00168">
    <property type="entry name" value="C2"/>
    <property type="match status" value="1"/>
</dbReference>
<feature type="region of interest" description="Disordered" evidence="1">
    <location>
        <begin position="29"/>
        <end position="129"/>
    </location>
</feature>
<dbReference type="PANTHER" id="PTHR47800">
    <property type="entry name" value="C2 DOMAIN-CONTAINING PROTEIN"/>
    <property type="match status" value="1"/>
</dbReference>
<dbReference type="InterPro" id="IPR035892">
    <property type="entry name" value="C2_domain_sf"/>
</dbReference>
<evidence type="ECO:0000313" key="3">
    <source>
        <dbReference type="EMBL" id="EJT45035.1"/>
    </source>
</evidence>
<dbReference type="RefSeq" id="XP_014176244.1">
    <property type="nucleotide sequence ID" value="XM_014320769.1"/>
</dbReference>
<feature type="domain" description="C2" evidence="2">
    <location>
        <begin position="1"/>
        <end position="199"/>
    </location>
</feature>